<dbReference type="Gene3D" id="3.40.50.970">
    <property type="match status" value="2"/>
</dbReference>
<dbReference type="GO" id="GO:0050660">
    <property type="term" value="F:flavin adenine dinucleotide binding"/>
    <property type="evidence" value="ECO:0007669"/>
    <property type="project" value="TreeGrafter"/>
</dbReference>
<dbReference type="PANTHER" id="PTHR18968">
    <property type="entry name" value="THIAMINE PYROPHOSPHATE ENZYMES"/>
    <property type="match status" value="1"/>
</dbReference>
<dbReference type="CDD" id="cd00568">
    <property type="entry name" value="TPP_enzymes"/>
    <property type="match status" value="1"/>
</dbReference>
<dbReference type="SUPFAM" id="SSF52518">
    <property type="entry name" value="Thiamin diphosphate-binding fold (THDP-binding)"/>
    <property type="match status" value="2"/>
</dbReference>
<dbReference type="GO" id="GO:0003984">
    <property type="term" value="F:acetolactate synthase activity"/>
    <property type="evidence" value="ECO:0007669"/>
    <property type="project" value="TreeGrafter"/>
</dbReference>
<comment type="cofactor">
    <cofactor evidence="1">
        <name>thiamine diphosphate</name>
        <dbReference type="ChEBI" id="CHEBI:58937"/>
    </cofactor>
</comment>
<dbReference type="NCBIfam" id="NF005712">
    <property type="entry name" value="PRK07524.1"/>
    <property type="match status" value="1"/>
</dbReference>
<dbReference type="AlphaFoldDB" id="A0A154WGB0"/>
<dbReference type="InterPro" id="IPR029061">
    <property type="entry name" value="THDP-binding"/>
</dbReference>
<evidence type="ECO:0008006" key="10">
    <source>
        <dbReference type="Google" id="ProtNLM"/>
    </source>
</evidence>
<evidence type="ECO:0000256" key="4">
    <source>
        <dbReference type="RuleBase" id="RU362132"/>
    </source>
</evidence>
<gene>
    <name evidence="8" type="ORF">AUP43_15890</name>
</gene>
<dbReference type="GO" id="GO:0009097">
    <property type="term" value="P:isoleucine biosynthetic process"/>
    <property type="evidence" value="ECO:0007669"/>
    <property type="project" value="TreeGrafter"/>
</dbReference>
<dbReference type="RefSeq" id="WP_067551913.1">
    <property type="nucleotide sequence ID" value="NZ_LPXN01000014.1"/>
</dbReference>
<dbReference type="PANTHER" id="PTHR18968:SF13">
    <property type="entry name" value="ACETOLACTATE SYNTHASE CATALYTIC SUBUNIT, MITOCHONDRIAL"/>
    <property type="match status" value="1"/>
</dbReference>
<evidence type="ECO:0000256" key="3">
    <source>
        <dbReference type="ARBA" id="ARBA00023052"/>
    </source>
</evidence>
<dbReference type="OrthoDB" id="4494979at2"/>
<evidence type="ECO:0000313" key="8">
    <source>
        <dbReference type="EMBL" id="KZD12561.1"/>
    </source>
</evidence>
<feature type="domain" description="Thiamine pyrophosphate enzyme central" evidence="5">
    <location>
        <begin position="197"/>
        <end position="328"/>
    </location>
</feature>
<dbReference type="GO" id="GO:0030976">
    <property type="term" value="F:thiamine pyrophosphate binding"/>
    <property type="evidence" value="ECO:0007669"/>
    <property type="project" value="InterPro"/>
</dbReference>
<dbReference type="InterPro" id="IPR045229">
    <property type="entry name" value="TPP_enz"/>
</dbReference>
<dbReference type="Pfam" id="PF00205">
    <property type="entry name" value="TPP_enzyme_M"/>
    <property type="match status" value="1"/>
</dbReference>
<name>A0A154WGB0_9PROT</name>
<dbReference type="Proteomes" id="UP000076400">
    <property type="component" value="Unassembled WGS sequence"/>
</dbReference>
<dbReference type="InterPro" id="IPR012000">
    <property type="entry name" value="Thiamin_PyroP_enz_cen_dom"/>
</dbReference>
<evidence type="ECO:0000259" key="7">
    <source>
        <dbReference type="Pfam" id="PF02776"/>
    </source>
</evidence>
<evidence type="ECO:0000259" key="5">
    <source>
        <dbReference type="Pfam" id="PF00205"/>
    </source>
</evidence>
<proteinExistence type="inferred from homology"/>
<dbReference type="InterPro" id="IPR029035">
    <property type="entry name" value="DHS-like_NAD/FAD-binding_dom"/>
</dbReference>
<dbReference type="GO" id="GO:0009099">
    <property type="term" value="P:L-valine biosynthetic process"/>
    <property type="evidence" value="ECO:0007669"/>
    <property type="project" value="TreeGrafter"/>
</dbReference>
<evidence type="ECO:0000256" key="1">
    <source>
        <dbReference type="ARBA" id="ARBA00001964"/>
    </source>
</evidence>
<dbReference type="CDD" id="cd07035">
    <property type="entry name" value="TPP_PYR_POX_like"/>
    <property type="match status" value="1"/>
</dbReference>
<evidence type="ECO:0000259" key="6">
    <source>
        <dbReference type="Pfam" id="PF02775"/>
    </source>
</evidence>
<evidence type="ECO:0000256" key="2">
    <source>
        <dbReference type="ARBA" id="ARBA00007812"/>
    </source>
</evidence>
<dbReference type="STRING" id="580166.AUP43_15890"/>
<dbReference type="GO" id="GO:0005948">
    <property type="term" value="C:acetolactate synthase complex"/>
    <property type="evidence" value="ECO:0007669"/>
    <property type="project" value="TreeGrafter"/>
</dbReference>
<dbReference type="InterPro" id="IPR012001">
    <property type="entry name" value="Thiamin_PyroP_enz_TPP-bd_dom"/>
</dbReference>
<sequence length="541" mass="56785">MNSLSPTATSCGVAAIRLLEAYGVDLVFGIPGVHTLELYRGLGNSPIRHVTPRNEMGGGFMADGYARVTGKPGVCILTTGPGLTNAATPIGQAFSDSVPMLVITSVNARSELGMGRGRLHEITNQSNAIAPLVAFSQTILDPSELPEAMARAFAVFSGARPRPVHIEIPIDVLELPAAFPIRARLPLALPAPNRQAIADAAALLRTAGKPLTIVGGGALKAGAQVTALAEWLGGPVITTVAAKGVLRADHPLSLGSSMPSPATKQAIAEADLVLVVGSELSETDIWAENNLSFGGKLIRIDIDAASLTRDYHPDVAILSDAGAALDALLAELGAAPDRSARQARTAALRQEIETAIAQDRTAVKRKHVRLLEALRTALPEDGVVFTDMTQIAYTGNQAYPCFAPSTWHHPSGYGTLGFGMPAAIGAQLGKPETPVVALVGDGGLLFTVQELMTAVEEQLGLVILMWNNDGYGQIRDGLIQRGVPEIGVNLRNPDHMALARAFGCDAVQPDSLEALVEAVRAAPAKDRPTFIQVRQDAPFLD</sequence>
<dbReference type="InterPro" id="IPR011766">
    <property type="entry name" value="TPP_enzyme_TPP-bd"/>
</dbReference>
<dbReference type="GO" id="GO:0000287">
    <property type="term" value="F:magnesium ion binding"/>
    <property type="evidence" value="ECO:0007669"/>
    <property type="project" value="InterPro"/>
</dbReference>
<dbReference type="SUPFAM" id="SSF52467">
    <property type="entry name" value="DHS-like NAD/FAD-binding domain"/>
    <property type="match status" value="1"/>
</dbReference>
<comment type="caution">
    <text evidence="8">The sequence shown here is derived from an EMBL/GenBank/DDBJ whole genome shotgun (WGS) entry which is preliminary data.</text>
</comment>
<evidence type="ECO:0000313" key="9">
    <source>
        <dbReference type="Proteomes" id="UP000076400"/>
    </source>
</evidence>
<dbReference type="Gene3D" id="3.40.50.1220">
    <property type="entry name" value="TPP-binding domain"/>
    <property type="match status" value="1"/>
</dbReference>
<accession>A0A154WGB0</accession>
<dbReference type="InterPro" id="IPR000399">
    <property type="entry name" value="TPP-bd_CS"/>
</dbReference>
<dbReference type="Pfam" id="PF02775">
    <property type="entry name" value="TPP_enzyme_C"/>
    <property type="match status" value="1"/>
</dbReference>
<dbReference type="PROSITE" id="PS00187">
    <property type="entry name" value="TPP_ENZYMES"/>
    <property type="match status" value="1"/>
</dbReference>
<dbReference type="Pfam" id="PF02776">
    <property type="entry name" value="TPP_enzyme_N"/>
    <property type="match status" value="1"/>
</dbReference>
<organism evidence="8 9">
    <name type="scientific">Oceanibaculum pacificum</name>
    <dbReference type="NCBI Taxonomy" id="580166"/>
    <lineage>
        <taxon>Bacteria</taxon>
        <taxon>Pseudomonadati</taxon>
        <taxon>Pseudomonadota</taxon>
        <taxon>Alphaproteobacteria</taxon>
        <taxon>Rhodospirillales</taxon>
        <taxon>Oceanibaculaceae</taxon>
        <taxon>Oceanibaculum</taxon>
    </lineage>
</organism>
<protein>
    <recommendedName>
        <fullName evidence="10">Decarboxylase</fullName>
    </recommendedName>
</protein>
<keyword evidence="3 4" id="KW-0786">Thiamine pyrophosphate</keyword>
<feature type="domain" description="Thiamine pyrophosphate enzyme N-terminal TPP-binding" evidence="7">
    <location>
        <begin position="14"/>
        <end position="125"/>
    </location>
</feature>
<keyword evidence="9" id="KW-1185">Reference proteome</keyword>
<feature type="domain" description="Thiamine pyrophosphate enzyme TPP-binding" evidence="6">
    <location>
        <begin position="387"/>
        <end position="533"/>
    </location>
</feature>
<reference evidence="8 9" key="1">
    <citation type="submission" date="2015-12" db="EMBL/GenBank/DDBJ databases">
        <title>Genome sequence of Oceanibaculum pacificum MCCC 1A02656.</title>
        <authorList>
            <person name="Lu L."/>
            <person name="Lai Q."/>
            <person name="Shao Z."/>
            <person name="Qian P."/>
        </authorList>
    </citation>
    <scope>NUCLEOTIDE SEQUENCE [LARGE SCALE GENOMIC DNA]</scope>
    <source>
        <strain evidence="8 9">MCCC 1A02656</strain>
    </source>
</reference>
<comment type="similarity">
    <text evidence="2 4">Belongs to the TPP enzyme family.</text>
</comment>
<dbReference type="EMBL" id="LPXN01000014">
    <property type="protein sequence ID" value="KZD12561.1"/>
    <property type="molecule type" value="Genomic_DNA"/>
</dbReference>